<proteinExistence type="predicted"/>
<dbReference type="InterPro" id="IPR047187">
    <property type="entry name" value="SF1_C_Upf1"/>
</dbReference>
<evidence type="ECO:0000259" key="3">
    <source>
        <dbReference type="Pfam" id="PF13086"/>
    </source>
</evidence>
<organism evidence="5 6">
    <name type="scientific">Parabacteroides chartae</name>
    <dbReference type="NCBI Taxonomy" id="1037355"/>
    <lineage>
        <taxon>Bacteria</taxon>
        <taxon>Pseudomonadati</taxon>
        <taxon>Bacteroidota</taxon>
        <taxon>Bacteroidia</taxon>
        <taxon>Bacteroidales</taxon>
        <taxon>Tannerellaceae</taxon>
        <taxon>Parabacteroides</taxon>
    </lineage>
</organism>
<dbReference type="PANTHER" id="PTHR10887">
    <property type="entry name" value="DNA2/NAM7 HELICASE FAMILY"/>
    <property type="match status" value="1"/>
</dbReference>
<evidence type="ECO:0000256" key="1">
    <source>
        <dbReference type="SAM" id="Coils"/>
    </source>
</evidence>
<dbReference type="SUPFAM" id="SSF52540">
    <property type="entry name" value="P-loop containing nucleoside triphosphate hydrolases"/>
    <property type="match status" value="1"/>
</dbReference>
<feature type="domain" description="DUF2726" evidence="2">
    <location>
        <begin position="819"/>
        <end position="920"/>
    </location>
</feature>
<accession>A0A1T5C920</accession>
<dbReference type="InterPro" id="IPR041677">
    <property type="entry name" value="DNA2/NAM7_AAA_11"/>
</dbReference>
<dbReference type="InterPro" id="IPR027417">
    <property type="entry name" value="P-loop_NTPase"/>
</dbReference>
<reference evidence="6" key="1">
    <citation type="submission" date="2017-02" db="EMBL/GenBank/DDBJ databases">
        <authorList>
            <person name="Varghese N."/>
            <person name="Submissions S."/>
        </authorList>
    </citation>
    <scope>NUCLEOTIDE SEQUENCE [LARGE SCALE GENOMIC DNA]</scope>
    <source>
        <strain evidence="6">DSM 24967</strain>
    </source>
</reference>
<dbReference type="EMBL" id="FUYQ01000011">
    <property type="protein sequence ID" value="SKB55924.1"/>
    <property type="molecule type" value="Genomic_DNA"/>
</dbReference>
<dbReference type="Proteomes" id="UP000190852">
    <property type="component" value="Unassembled WGS sequence"/>
</dbReference>
<dbReference type="InterPro" id="IPR045055">
    <property type="entry name" value="DNA2/NAM7-like"/>
</dbReference>
<dbReference type="InterPro" id="IPR024402">
    <property type="entry name" value="DUF2726"/>
</dbReference>
<dbReference type="Pfam" id="PF10881">
    <property type="entry name" value="DUF2726"/>
    <property type="match status" value="1"/>
</dbReference>
<feature type="domain" description="DNA2/NAM7 helicase-like C-terminal" evidence="4">
    <location>
        <begin position="577"/>
        <end position="740"/>
    </location>
</feature>
<dbReference type="PANTHER" id="PTHR10887:SF530">
    <property type="entry name" value="SUPERFAMILY I DNA HELICASES"/>
    <property type="match status" value="1"/>
</dbReference>
<feature type="coiled-coil region" evidence="1">
    <location>
        <begin position="309"/>
        <end position="336"/>
    </location>
</feature>
<evidence type="ECO:0000313" key="5">
    <source>
        <dbReference type="EMBL" id="SKB55924.1"/>
    </source>
</evidence>
<dbReference type="GO" id="GO:0004386">
    <property type="term" value="F:helicase activity"/>
    <property type="evidence" value="ECO:0007669"/>
    <property type="project" value="InterPro"/>
</dbReference>
<evidence type="ECO:0008006" key="7">
    <source>
        <dbReference type="Google" id="ProtNLM"/>
    </source>
</evidence>
<keyword evidence="6" id="KW-1185">Reference proteome</keyword>
<dbReference type="Pfam" id="PF13086">
    <property type="entry name" value="AAA_11"/>
    <property type="match status" value="1"/>
</dbReference>
<dbReference type="Gene3D" id="3.40.50.300">
    <property type="entry name" value="P-loop containing nucleotide triphosphate hydrolases"/>
    <property type="match status" value="3"/>
</dbReference>
<evidence type="ECO:0000259" key="4">
    <source>
        <dbReference type="Pfam" id="PF13087"/>
    </source>
</evidence>
<dbReference type="CDD" id="cd17934">
    <property type="entry name" value="DEXXQc_Upf1-like"/>
    <property type="match status" value="1"/>
</dbReference>
<name>A0A1T5C920_9BACT</name>
<dbReference type="CDD" id="cd18808">
    <property type="entry name" value="SF1_C_Upf1"/>
    <property type="match status" value="1"/>
</dbReference>
<keyword evidence="1" id="KW-0175">Coiled coil</keyword>
<evidence type="ECO:0000259" key="2">
    <source>
        <dbReference type="Pfam" id="PF10881"/>
    </source>
</evidence>
<dbReference type="InterPro" id="IPR041679">
    <property type="entry name" value="DNA2/NAM7-like_C"/>
</dbReference>
<dbReference type="RefSeq" id="WP_079683291.1">
    <property type="nucleotide sequence ID" value="NZ_FUYQ01000011.1"/>
</dbReference>
<evidence type="ECO:0000313" key="6">
    <source>
        <dbReference type="Proteomes" id="UP000190852"/>
    </source>
</evidence>
<dbReference type="Gene3D" id="3.40.960.10">
    <property type="entry name" value="VSR Endonuclease"/>
    <property type="match status" value="1"/>
</dbReference>
<gene>
    <name evidence="5" type="ORF">SAMN05660349_01750</name>
</gene>
<dbReference type="Pfam" id="PF13087">
    <property type="entry name" value="AAA_12"/>
    <property type="match status" value="1"/>
</dbReference>
<dbReference type="AlphaFoldDB" id="A0A1T5C920"/>
<sequence>MIDSAENLILIDKKVRTLDIESCLYDNNTNRYNIVFQGNSKCYSYSRDRVVWLKHPVKVDPNFYRLIHDGNNLSNIETILIFSNTRHTYYHIRLKNGMVIDCNKSNLLITKSCLEGPVAKNVFDYLKQVASENPLSDEEGRKLLVNKYREIDFIADDTAIAHYLDPQKFRIQKKSTNTLIYPFSCNASQIKAVQSAFENQISVIQGPPGTGKTQTILNIIANILKSGKTVQVVSNNNSAIQNVLEKLSKYDMGFMVALLGKKENKQDFIESQTIEKQYPENIATWKNDNAGKQAFVDEIRRQTEQLSILFAKQERLANARQELQVLELEWQHYKQEFGYNEPTIKLRRNVHSSQLLQLWNECQFFADTRDLFNSFNIKGIIQRLKWFIFKLKSRVIYEISNKKFYKRDIAVIISEFHILFYKTKQTELAREIEGLDKYLATKDAEKQAKNLSDISMEYLKNILYRKYGTNRTKLIFSLDDLKSKSEKVLEEYPIILSTTFSSRSSLNPGAMYDYLIIDEASQVSIETGALALSCAKNVVIVGDSSQLPNVVTEKDKIRLSLIAQKFNVAEGYDCANNSFLQSICKIIPNVPQTLLREHYRCHPKIINFCNQKFYGGNLLIMTRDQGEDDVICVIKTVGGNHSRDRMNQREIDVIINEVIPTLPYKAEEIGIIAPYNNQTNAIQKTIWENIDVATVHKFQGREKDAIIMTTVDDIITPFSDNPNLLNVAVSRAKQKFYLVVSGNEHPMNGNISDLISYIEYNNCTATSSKIHSIFDYLYKQYTDTRIAYLRKRKKISVYDSENLTYALIVDILHNNVCMQHLDVICHLPLAMLICDFSQLNDEERKYAQNDKTHIDFMIYNRVVKRHILAIETDGYAFHKPGTKQFERDKKKDRILSLYEIPLIRLSTTGSNERKIIEDKLSEIIGRY</sequence>
<feature type="domain" description="DNA2/NAM7 helicase helicase" evidence="3">
    <location>
        <begin position="185"/>
        <end position="552"/>
    </location>
</feature>
<protein>
    <recommendedName>
        <fullName evidence="7">Superfamily I DNA and/or RNA helicase</fullName>
    </recommendedName>
</protein>